<keyword evidence="1" id="KW-0059">Arsenical resistance</keyword>
<reference evidence="4" key="1">
    <citation type="journal article" date="2019" name="Int. J. Syst. Evol. Microbiol.">
        <title>The Global Catalogue of Microorganisms (GCM) 10K type strain sequencing project: providing services to taxonomists for standard genome sequencing and annotation.</title>
        <authorList>
            <consortium name="The Broad Institute Genomics Platform"/>
            <consortium name="The Broad Institute Genome Sequencing Center for Infectious Disease"/>
            <person name="Wu L."/>
            <person name="Ma J."/>
        </authorList>
    </citation>
    <scope>NUCLEOTIDE SEQUENCE [LARGE SCALE GENOMIC DNA]</scope>
    <source>
        <strain evidence="4">KCTC 23314</strain>
    </source>
</reference>
<dbReference type="SUPFAM" id="SSF52788">
    <property type="entry name" value="Phosphotyrosine protein phosphatases I"/>
    <property type="match status" value="1"/>
</dbReference>
<dbReference type="PANTHER" id="PTHR43428">
    <property type="entry name" value="ARSENATE REDUCTASE"/>
    <property type="match status" value="1"/>
</dbReference>
<sequence>MTTPPALNVLFICTGNSARSILAEAMLNQLGRGHFRAFSAGSQPRGRVHPLALQTLRHLHFDDTGLSSKSWGVFAEPDAPRMDFVITVCDQAAGEVCPVWPGQPITAHWGVADPAAVEGSDDAKRHAFLDMAVTLKRRTEFLLALPLAKLETLAIQREVRDIGKR</sequence>
<evidence type="ECO:0000313" key="4">
    <source>
        <dbReference type="Proteomes" id="UP000626210"/>
    </source>
</evidence>
<evidence type="ECO:0000259" key="2">
    <source>
        <dbReference type="SMART" id="SM00226"/>
    </source>
</evidence>
<accession>A0ABQ3G7K7</accession>
<dbReference type="RefSeq" id="WP_189689073.1">
    <property type="nucleotide sequence ID" value="NZ_BMYK01000017.1"/>
</dbReference>
<dbReference type="Proteomes" id="UP000626210">
    <property type="component" value="Unassembled WGS sequence"/>
</dbReference>
<dbReference type="Gene3D" id="3.40.50.2300">
    <property type="match status" value="1"/>
</dbReference>
<evidence type="ECO:0000256" key="1">
    <source>
        <dbReference type="ARBA" id="ARBA00022849"/>
    </source>
</evidence>
<comment type="caution">
    <text evidence="3">The sequence shown here is derived from an EMBL/GenBank/DDBJ whole genome shotgun (WGS) entry which is preliminary data.</text>
</comment>
<dbReference type="SMART" id="SM00226">
    <property type="entry name" value="LMWPc"/>
    <property type="match status" value="1"/>
</dbReference>
<name>A0ABQ3G7K7_9BURK</name>
<dbReference type="PANTHER" id="PTHR43428:SF1">
    <property type="entry name" value="ARSENATE REDUCTASE"/>
    <property type="match status" value="1"/>
</dbReference>
<proteinExistence type="predicted"/>
<evidence type="ECO:0000313" key="3">
    <source>
        <dbReference type="EMBL" id="GHC93413.1"/>
    </source>
</evidence>
<dbReference type="EMBL" id="BMYK01000017">
    <property type="protein sequence ID" value="GHC93413.1"/>
    <property type="molecule type" value="Genomic_DNA"/>
</dbReference>
<dbReference type="Pfam" id="PF01451">
    <property type="entry name" value="LMWPc"/>
    <property type="match status" value="1"/>
</dbReference>
<dbReference type="InterPro" id="IPR023485">
    <property type="entry name" value="Ptyr_pPase"/>
</dbReference>
<dbReference type="InterPro" id="IPR036196">
    <property type="entry name" value="Ptyr_pPase_sf"/>
</dbReference>
<keyword evidence="4" id="KW-1185">Reference proteome</keyword>
<protein>
    <submittedName>
        <fullName evidence="3">Arsenate reductase</fullName>
    </submittedName>
</protein>
<dbReference type="CDD" id="cd16345">
    <property type="entry name" value="LMWP_ArsC"/>
    <property type="match status" value="1"/>
</dbReference>
<organism evidence="3 4">
    <name type="scientific">Pseudorhodoferax aquiterrae</name>
    <dbReference type="NCBI Taxonomy" id="747304"/>
    <lineage>
        <taxon>Bacteria</taxon>
        <taxon>Pseudomonadati</taxon>
        <taxon>Pseudomonadota</taxon>
        <taxon>Betaproteobacteria</taxon>
        <taxon>Burkholderiales</taxon>
        <taxon>Comamonadaceae</taxon>
    </lineage>
</organism>
<gene>
    <name evidence="3" type="ORF">GCM10007320_44330</name>
</gene>
<feature type="domain" description="Phosphotyrosine protein phosphatase I" evidence="2">
    <location>
        <begin position="7"/>
        <end position="145"/>
    </location>
</feature>